<feature type="region of interest" description="Disordered" evidence="3">
    <location>
        <begin position="58"/>
        <end position="87"/>
    </location>
</feature>
<keyword evidence="2" id="KW-0677">Repeat</keyword>
<dbReference type="InterPro" id="IPR005108">
    <property type="entry name" value="HELP"/>
</dbReference>
<dbReference type="InParanoid" id="A0A6L2PAY9"/>
<evidence type="ECO:0000313" key="5">
    <source>
        <dbReference type="EMBL" id="GFG29599.1"/>
    </source>
</evidence>
<dbReference type="InterPro" id="IPR050630">
    <property type="entry name" value="WD_repeat_EMAP"/>
</dbReference>
<keyword evidence="1" id="KW-0853">WD repeat</keyword>
<reference evidence="6" key="1">
    <citation type="submission" date="2020-01" db="EMBL/GenBank/DDBJ databases">
        <title>Draft genome sequence of the Termite Coptotermes fromosanus.</title>
        <authorList>
            <person name="Itakura S."/>
            <person name="Yosikawa Y."/>
            <person name="Umezawa K."/>
        </authorList>
    </citation>
    <scope>NUCLEOTIDE SEQUENCE [LARGE SCALE GENOMIC DNA]</scope>
</reference>
<dbReference type="GO" id="GO:0072686">
    <property type="term" value="C:mitotic spindle"/>
    <property type="evidence" value="ECO:0007669"/>
    <property type="project" value="TreeGrafter"/>
</dbReference>
<accession>A0A6L2PAY9</accession>
<keyword evidence="6" id="KW-1185">Reference proteome</keyword>
<dbReference type="PANTHER" id="PTHR13720:SF55">
    <property type="entry name" value="ECHINODERM MICROTUBULE-ASSOCIATED PROTEIN-LIKE CG42247"/>
    <property type="match status" value="1"/>
</dbReference>
<dbReference type="EMBL" id="BLKM01000158">
    <property type="protein sequence ID" value="GFG29599.1"/>
    <property type="molecule type" value="Genomic_DNA"/>
</dbReference>
<protein>
    <recommendedName>
        <fullName evidence="4">EML-like first beta-propeller domain-containing protein</fullName>
    </recommendedName>
</protein>
<dbReference type="Gene3D" id="2.130.10.10">
    <property type="entry name" value="YVTN repeat-like/Quinoprotein amine dehydrogenase"/>
    <property type="match status" value="1"/>
</dbReference>
<dbReference type="InterPro" id="IPR055439">
    <property type="entry name" value="Beta-prop_EML_1st"/>
</dbReference>
<name>A0A6L2PAY9_COPFO</name>
<dbReference type="SUPFAM" id="SSF50978">
    <property type="entry name" value="WD40 repeat-like"/>
    <property type="match status" value="1"/>
</dbReference>
<feature type="region of interest" description="Disordered" evidence="3">
    <location>
        <begin position="131"/>
        <end position="164"/>
    </location>
</feature>
<feature type="compositionally biased region" description="Basic residues" evidence="3">
    <location>
        <begin position="155"/>
        <end position="164"/>
    </location>
</feature>
<dbReference type="InterPro" id="IPR036322">
    <property type="entry name" value="WD40_repeat_dom_sf"/>
</dbReference>
<evidence type="ECO:0000256" key="3">
    <source>
        <dbReference type="SAM" id="MobiDB-lite"/>
    </source>
</evidence>
<evidence type="ECO:0000256" key="2">
    <source>
        <dbReference type="ARBA" id="ARBA00022737"/>
    </source>
</evidence>
<dbReference type="PANTHER" id="PTHR13720">
    <property type="entry name" value="WD-40 REPEAT PROTEIN"/>
    <property type="match status" value="1"/>
</dbReference>
<dbReference type="InterPro" id="IPR015943">
    <property type="entry name" value="WD40/YVTN_repeat-like_dom_sf"/>
</dbReference>
<comment type="caution">
    <text evidence="5">The sequence shown here is derived from an EMBL/GenBank/DDBJ whole genome shotgun (WGS) entry which is preliminary data.</text>
</comment>
<dbReference type="OrthoDB" id="6697729at2759"/>
<evidence type="ECO:0000256" key="1">
    <source>
        <dbReference type="ARBA" id="ARBA00022574"/>
    </source>
</evidence>
<dbReference type="Pfam" id="PF03451">
    <property type="entry name" value="HELP"/>
    <property type="match status" value="1"/>
</dbReference>
<dbReference type="Pfam" id="PF23409">
    <property type="entry name" value="Beta-prop_EML"/>
    <property type="match status" value="1"/>
</dbReference>
<feature type="domain" description="EML-like first beta-propeller" evidence="4">
    <location>
        <begin position="264"/>
        <end position="373"/>
    </location>
</feature>
<evidence type="ECO:0000259" key="4">
    <source>
        <dbReference type="Pfam" id="PF23409"/>
    </source>
</evidence>
<evidence type="ECO:0000313" key="6">
    <source>
        <dbReference type="Proteomes" id="UP000502823"/>
    </source>
</evidence>
<dbReference type="Proteomes" id="UP000502823">
    <property type="component" value="Unassembled WGS sequence"/>
</dbReference>
<dbReference type="AlphaFoldDB" id="A0A6L2PAY9"/>
<gene>
    <name evidence="5" type="ORF">Cfor_01055</name>
</gene>
<organism evidence="5 6">
    <name type="scientific">Coptotermes formosanus</name>
    <name type="common">Formosan subterranean termite</name>
    <dbReference type="NCBI Taxonomy" id="36987"/>
    <lineage>
        <taxon>Eukaryota</taxon>
        <taxon>Metazoa</taxon>
        <taxon>Ecdysozoa</taxon>
        <taxon>Arthropoda</taxon>
        <taxon>Hexapoda</taxon>
        <taxon>Insecta</taxon>
        <taxon>Pterygota</taxon>
        <taxon>Neoptera</taxon>
        <taxon>Polyneoptera</taxon>
        <taxon>Dictyoptera</taxon>
        <taxon>Blattodea</taxon>
        <taxon>Blattoidea</taxon>
        <taxon>Termitoidae</taxon>
        <taxon>Rhinotermitidae</taxon>
        <taxon>Coptotermes</taxon>
    </lineage>
</organism>
<dbReference type="GO" id="GO:0000226">
    <property type="term" value="P:microtubule cytoskeleton organization"/>
    <property type="evidence" value="ECO:0007669"/>
    <property type="project" value="TreeGrafter"/>
</dbReference>
<proteinExistence type="predicted"/>
<dbReference type="GO" id="GO:0008017">
    <property type="term" value="F:microtubule binding"/>
    <property type="evidence" value="ECO:0007669"/>
    <property type="project" value="TreeGrafter"/>
</dbReference>
<sequence length="382" mass="42722">MSPPFTVISLPSMLQREACANGLMNCDRGGDDNGDEQQASYGKKNGVWYGAAVPAQGWKPPLSRKSSIADAGDLPPPGGGNKPNSGRVIRIINNQDHTVQVRSFSQLRNEFADVDTFYLATSVGALTSPVRRSRSRATTHNSTQLVEDAREAGTRSRRARSKSRARVLYAGEPDVLRTGNDYSLMEVMKEEPIRVTIRGLRRTFYPPLHHPPHDNSPPEKRLQINWVYGYRGMDSKRNLWVLPTGEMLYFVAAVAVLYDRDEDTQRHYVGHTEDIQCMDLHPSREMVASGQRAGRNRKTQAHIRIWSTETLLTLYVFGMGEFEIGVSAVAFSQLNGGSYVLAVDAGRERILSVWQWQWGHLLGKVAVSWQPCVPVTVALCQR</sequence>